<evidence type="ECO:0000259" key="12">
    <source>
        <dbReference type="Pfam" id="PF00593"/>
    </source>
</evidence>
<evidence type="ECO:0000256" key="6">
    <source>
        <dbReference type="ARBA" id="ARBA00023077"/>
    </source>
</evidence>
<dbReference type="GO" id="GO:0044718">
    <property type="term" value="P:siderophore transmembrane transport"/>
    <property type="evidence" value="ECO:0007669"/>
    <property type="project" value="TreeGrafter"/>
</dbReference>
<dbReference type="GO" id="GO:0015344">
    <property type="term" value="F:siderophore uptake transmembrane transporter activity"/>
    <property type="evidence" value="ECO:0007669"/>
    <property type="project" value="TreeGrafter"/>
</dbReference>
<dbReference type="Gene3D" id="2.40.170.20">
    <property type="entry name" value="TonB-dependent receptor, beta-barrel domain"/>
    <property type="match status" value="1"/>
</dbReference>
<dbReference type="EMBL" id="VORY01000001">
    <property type="protein sequence ID" value="TXD95657.1"/>
    <property type="molecule type" value="Genomic_DNA"/>
</dbReference>
<keyword evidence="15" id="KW-1185">Reference proteome</keyword>
<feature type="domain" description="TonB-dependent receptor plug" evidence="13">
    <location>
        <begin position="118"/>
        <end position="221"/>
    </location>
</feature>
<keyword evidence="7 10" id="KW-0472">Membrane</keyword>
<evidence type="ECO:0000313" key="14">
    <source>
        <dbReference type="EMBL" id="TXD95657.1"/>
    </source>
</evidence>
<dbReference type="PANTHER" id="PTHR30069">
    <property type="entry name" value="TONB-DEPENDENT OUTER MEMBRANE RECEPTOR"/>
    <property type="match status" value="1"/>
</dbReference>
<dbReference type="InterPro" id="IPR012910">
    <property type="entry name" value="Plug_dom"/>
</dbReference>
<evidence type="ECO:0000256" key="3">
    <source>
        <dbReference type="ARBA" id="ARBA00022452"/>
    </source>
</evidence>
<dbReference type="PANTHER" id="PTHR30069:SF29">
    <property type="entry name" value="HEMOGLOBIN AND HEMOGLOBIN-HAPTOGLOBIN-BINDING PROTEIN 1-RELATED"/>
    <property type="match status" value="1"/>
</dbReference>
<dbReference type="InterPro" id="IPR039426">
    <property type="entry name" value="TonB-dep_rcpt-like"/>
</dbReference>
<keyword evidence="3 10" id="KW-1134">Transmembrane beta strand</keyword>
<keyword evidence="9 10" id="KW-0998">Cell outer membrane</keyword>
<keyword evidence="6 11" id="KW-0798">TonB box</keyword>
<dbReference type="Proteomes" id="UP000321367">
    <property type="component" value="Unassembled WGS sequence"/>
</dbReference>
<dbReference type="InterPro" id="IPR037066">
    <property type="entry name" value="Plug_dom_sf"/>
</dbReference>
<dbReference type="SUPFAM" id="SSF56935">
    <property type="entry name" value="Porins"/>
    <property type="match status" value="1"/>
</dbReference>
<dbReference type="Pfam" id="PF13715">
    <property type="entry name" value="CarbopepD_reg_2"/>
    <property type="match status" value="1"/>
</dbReference>
<dbReference type="AlphaFoldDB" id="A0A5C6ZXI3"/>
<dbReference type="InterPro" id="IPR008969">
    <property type="entry name" value="CarboxyPept-like_regulatory"/>
</dbReference>
<keyword evidence="5" id="KW-0732">Signal</keyword>
<feature type="domain" description="TonB-dependent receptor-like beta-barrel" evidence="12">
    <location>
        <begin position="255"/>
        <end position="723"/>
    </location>
</feature>
<dbReference type="Gene3D" id="2.60.40.1120">
    <property type="entry name" value="Carboxypeptidase-like, regulatory domain"/>
    <property type="match status" value="1"/>
</dbReference>
<dbReference type="RefSeq" id="WP_146928394.1">
    <property type="nucleotide sequence ID" value="NZ_CBCSHZ010000002.1"/>
</dbReference>
<keyword evidence="8 14" id="KW-0675">Receptor</keyword>
<evidence type="ECO:0000256" key="11">
    <source>
        <dbReference type="RuleBase" id="RU003357"/>
    </source>
</evidence>
<sequence>MRYLIYLELFLFGGNAFAQSGELSGIVSSKDGPVIYANIYIQDLNLGTTSNESGSYFLKNIPEGTHILQISAVGYEAKKKEISISPNQKVLIDFQMEITSSELSEVLIIDEQSGLALRTPYNVSSISMAGIENKGNPNGMMGILREVPGIYGAEFGQGIVKPFIRGLGFSRIVTIYQGNKLENHQWGADHGLGINDLGIKSVDVIKGPASVLYGSGALGGVLLSKDDDFYLNSTKFAGNAGTTFNSISNGIRTYGSLGKSYKNDMFFAINAAYETHADYKNGDGRIIGNSRFNTQTIRLHTGIEKESFQNKLSFTYNNQNLGIISDEEMDASKSLATTRNDMDMQLPFQEVEDFLISYNQGTQSETLESFVHLSYHFNDRKEIETEPNLVDLGLMQHHTFYNFRLRFPKGKVKHSIGTQGSFKQNNNLETAQKFLIPNARTFESGIYYLSSLKLESVFLQGALRYDYRSVTADATSASLVAYNFILPGNPENRKLTKTFSGFTGSLGMTTKFDKKNTLKLNFSTGFRAPDLAELFSNGPHPGTSRFEKGNENFGREQSFQADANYSYRNKDFQGQVSIFGSRINNYIFFASTNEVREEDGLEIWSYLQTDADFYGMEFDLKHSWLKSNRMETTISGAIVRASESGSNENISFIPPNNYNVEISYFTLQDRSLYLFSKLRLIDTQERLGFNEEKTPGYVLLNLGASKKINLEKTNIEIGITVYNALNKTYVDHMSILRAFNVSSPGRNLMLNLNYSF</sequence>
<dbReference type="PROSITE" id="PS52016">
    <property type="entry name" value="TONB_DEPENDENT_REC_3"/>
    <property type="match status" value="1"/>
</dbReference>
<comment type="caution">
    <text evidence="14">The sequence shown here is derived from an EMBL/GenBank/DDBJ whole genome shotgun (WGS) entry which is preliminary data.</text>
</comment>
<evidence type="ECO:0000256" key="7">
    <source>
        <dbReference type="ARBA" id="ARBA00023136"/>
    </source>
</evidence>
<evidence type="ECO:0000313" key="15">
    <source>
        <dbReference type="Proteomes" id="UP000321367"/>
    </source>
</evidence>
<evidence type="ECO:0000256" key="8">
    <source>
        <dbReference type="ARBA" id="ARBA00023170"/>
    </source>
</evidence>
<reference evidence="14 15" key="1">
    <citation type="submission" date="2019-08" db="EMBL/GenBank/DDBJ databases">
        <title>Genome sequence of Gillisia hiemivivida IC154 (type strain).</title>
        <authorList>
            <person name="Bowman J.P."/>
        </authorList>
    </citation>
    <scope>NUCLEOTIDE SEQUENCE [LARGE SCALE GENOMIC DNA]</scope>
    <source>
        <strain evidence="14 15">IC154</strain>
    </source>
</reference>
<comment type="subcellular location">
    <subcellularLocation>
        <location evidence="1 10">Cell outer membrane</location>
        <topology evidence="1 10">Multi-pass membrane protein</topology>
    </subcellularLocation>
</comment>
<gene>
    <name evidence="14" type="ORF">ES724_01080</name>
</gene>
<dbReference type="InterPro" id="IPR000531">
    <property type="entry name" value="Beta-barrel_TonB"/>
</dbReference>
<dbReference type="InterPro" id="IPR036942">
    <property type="entry name" value="Beta-barrel_TonB_sf"/>
</dbReference>
<proteinExistence type="inferred from homology"/>
<dbReference type="SUPFAM" id="SSF49464">
    <property type="entry name" value="Carboxypeptidase regulatory domain-like"/>
    <property type="match status" value="1"/>
</dbReference>
<evidence type="ECO:0000256" key="2">
    <source>
        <dbReference type="ARBA" id="ARBA00022448"/>
    </source>
</evidence>
<evidence type="ECO:0000256" key="5">
    <source>
        <dbReference type="ARBA" id="ARBA00022729"/>
    </source>
</evidence>
<dbReference type="OrthoDB" id="9795928at2"/>
<protein>
    <submittedName>
        <fullName evidence="14">TonB-dependent receptor</fullName>
    </submittedName>
</protein>
<evidence type="ECO:0000256" key="1">
    <source>
        <dbReference type="ARBA" id="ARBA00004571"/>
    </source>
</evidence>
<organism evidence="14 15">
    <name type="scientific">Gillisia hiemivivida</name>
    <dbReference type="NCBI Taxonomy" id="291190"/>
    <lineage>
        <taxon>Bacteria</taxon>
        <taxon>Pseudomonadati</taxon>
        <taxon>Bacteroidota</taxon>
        <taxon>Flavobacteriia</taxon>
        <taxon>Flavobacteriales</taxon>
        <taxon>Flavobacteriaceae</taxon>
        <taxon>Gillisia</taxon>
    </lineage>
</organism>
<evidence type="ECO:0000259" key="13">
    <source>
        <dbReference type="Pfam" id="PF07715"/>
    </source>
</evidence>
<name>A0A5C6ZXI3_9FLAO</name>
<evidence type="ECO:0000256" key="10">
    <source>
        <dbReference type="PROSITE-ProRule" id="PRU01360"/>
    </source>
</evidence>
<keyword evidence="4 10" id="KW-0812">Transmembrane</keyword>
<evidence type="ECO:0000256" key="9">
    <source>
        <dbReference type="ARBA" id="ARBA00023237"/>
    </source>
</evidence>
<keyword evidence="2 10" id="KW-0813">Transport</keyword>
<evidence type="ECO:0000256" key="4">
    <source>
        <dbReference type="ARBA" id="ARBA00022692"/>
    </source>
</evidence>
<dbReference type="Pfam" id="PF07715">
    <property type="entry name" value="Plug"/>
    <property type="match status" value="1"/>
</dbReference>
<dbReference type="GO" id="GO:0009279">
    <property type="term" value="C:cell outer membrane"/>
    <property type="evidence" value="ECO:0007669"/>
    <property type="project" value="UniProtKB-SubCell"/>
</dbReference>
<comment type="similarity">
    <text evidence="10 11">Belongs to the TonB-dependent receptor family.</text>
</comment>
<accession>A0A5C6ZXI3</accession>
<dbReference type="Pfam" id="PF00593">
    <property type="entry name" value="TonB_dep_Rec_b-barrel"/>
    <property type="match status" value="1"/>
</dbReference>
<dbReference type="Gene3D" id="2.170.130.10">
    <property type="entry name" value="TonB-dependent receptor, plug domain"/>
    <property type="match status" value="1"/>
</dbReference>